<comment type="similarity">
    <text evidence="1">Belongs to the UPF0161 family.</text>
</comment>
<comment type="caution">
    <text evidence="3">The sequence shown here is derived from an EMBL/GenBank/DDBJ whole genome shotgun (WGS) entry which is preliminary data.</text>
</comment>
<accession>A0A7K1UG15</accession>
<evidence type="ECO:0000256" key="1">
    <source>
        <dbReference type="HAMAP-Rule" id="MF_00386"/>
    </source>
</evidence>
<dbReference type="NCBIfam" id="TIGR00278">
    <property type="entry name" value="membrane protein insertion efficiency factor YidD"/>
    <property type="match status" value="1"/>
</dbReference>
<reference evidence="3 4" key="1">
    <citation type="submission" date="2019-12" db="EMBL/GenBank/DDBJ databases">
        <title>Nesterenkonia muleiensis sp. nov., a novel actinobacterium isolated from sap of Populus euphratica.</title>
        <authorList>
            <person name="Wang R."/>
        </authorList>
    </citation>
    <scope>NUCLEOTIDE SEQUENCE [LARGE SCALE GENOMIC DNA]</scope>
    <source>
        <strain evidence="3 4">F10</strain>
    </source>
</reference>
<feature type="compositionally biased region" description="Polar residues" evidence="2">
    <location>
        <begin position="21"/>
        <end position="35"/>
    </location>
</feature>
<protein>
    <recommendedName>
        <fullName evidence="1">Putative membrane protein insertion efficiency factor</fullName>
    </recommendedName>
</protein>
<dbReference type="EMBL" id="WRPM01000023">
    <property type="protein sequence ID" value="MVT25410.1"/>
    <property type="molecule type" value="Genomic_DNA"/>
</dbReference>
<dbReference type="InterPro" id="IPR002696">
    <property type="entry name" value="Membr_insert_effic_factor_YidD"/>
</dbReference>
<keyword evidence="4" id="KW-1185">Reference proteome</keyword>
<comment type="function">
    <text evidence="1">Could be involved in insertion of integral membrane proteins into the membrane.</text>
</comment>
<name>A0A7K1UG15_9MICC</name>
<dbReference type="PANTHER" id="PTHR33383:SF1">
    <property type="entry name" value="MEMBRANE PROTEIN INSERTION EFFICIENCY FACTOR-RELATED"/>
    <property type="match status" value="1"/>
</dbReference>
<evidence type="ECO:0000313" key="3">
    <source>
        <dbReference type="EMBL" id="MVT25410.1"/>
    </source>
</evidence>
<dbReference type="SMART" id="SM01234">
    <property type="entry name" value="Haemolytic"/>
    <property type="match status" value="1"/>
</dbReference>
<feature type="region of interest" description="Disordered" evidence="2">
    <location>
        <begin position="15"/>
        <end position="35"/>
    </location>
</feature>
<dbReference type="PANTHER" id="PTHR33383">
    <property type="entry name" value="MEMBRANE PROTEIN INSERTION EFFICIENCY FACTOR-RELATED"/>
    <property type="match status" value="1"/>
</dbReference>
<dbReference type="AlphaFoldDB" id="A0A7K1UG15"/>
<evidence type="ECO:0000313" key="4">
    <source>
        <dbReference type="Proteomes" id="UP000460157"/>
    </source>
</evidence>
<dbReference type="HAMAP" id="MF_00386">
    <property type="entry name" value="UPF0161_YidD"/>
    <property type="match status" value="1"/>
</dbReference>
<gene>
    <name evidence="3" type="primary">yidD</name>
    <name evidence="3" type="ORF">GNZ21_03375</name>
</gene>
<sequence length="143" mass="16410">MTVWIRHRDFYHLDTHPEASQGHSSVSPEPSRGPSGQTQYWRWWRRAASYPLVLFIRVWRKLISPLYGNVCSFYPSCSAYGLESVTVHGLFRGSALTAWRILRCNPFTGGGVDHVPPSDRAWPEEELPAIVRLNHPPIPRDED</sequence>
<keyword evidence="1" id="KW-1003">Cell membrane</keyword>
<dbReference type="GO" id="GO:0005886">
    <property type="term" value="C:plasma membrane"/>
    <property type="evidence" value="ECO:0007669"/>
    <property type="project" value="UniProtKB-SubCell"/>
</dbReference>
<dbReference type="Pfam" id="PF01809">
    <property type="entry name" value="YidD"/>
    <property type="match status" value="1"/>
</dbReference>
<dbReference type="Proteomes" id="UP000460157">
    <property type="component" value="Unassembled WGS sequence"/>
</dbReference>
<evidence type="ECO:0000256" key="2">
    <source>
        <dbReference type="SAM" id="MobiDB-lite"/>
    </source>
</evidence>
<dbReference type="OrthoDB" id="9801753at2"/>
<keyword evidence="1" id="KW-0472">Membrane</keyword>
<organism evidence="3 4">
    <name type="scientific">Nesterenkonia alkaliphila</name>
    <dbReference type="NCBI Taxonomy" id="1463631"/>
    <lineage>
        <taxon>Bacteria</taxon>
        <taxon>Bacillati</taxon>
        <taxon>Actinomycetota</taxon>
        <taxon>Actinomycetes</taxon>
        <taxon>Micrococcales</taxon>
        <taxon>Micrococcaceae</taxon>
        <taxon>Nesterenkonia</taxon>
    </lineage>
</organism>
<proteinExistence type="inferred from homology"/>
<comment type="subcellular location">
    <subcellularLocation>
        <location evidence="1">Cell membrane</location>
        <topology evidence="1">Peripheral membrane protein</topology>
        <orientation evidence="1">Cytoplasmic side</orientation>
    </subcellularLocation>
</comment>